<dbReference type="Proteomes" id="UP000432089">
    <property type="component" value="Unassembled WGS sequence"/>
</dbReference>
<evidence type="ECO:0000256" key="5">
    <source>
        <dbReference type="ARBA" id="ARBA00022645"/>
    </source>
</evidence>
<dbReference type="EMBL" id="VZDO01000002">
    <property type="protein sequence ID" value="KAB0682085.1"/>
    <property type="molecule type" value="Genomic_DNA"/>
</dbReference>
<dbReference type="Pfam" id="PF07943">
    <property type="entry name" value="PBP5_C"/>
    <property type="match status" value="1"/>
</dbReference>
<evidence type="ECO:0000256" key="11">
    <source>
        <dbReference type="ARBA" id="ARBA00023316"/>
    </source>
</evidence>
<dbReference type="PANTHER" id="PTHR21581">
    <property type="entry name" value="D-ALANYL-D-ALANINE CARBOXYPEPTIDASE"/>
    <property type="match status" value="1"/>
</dbReference>
<gene>
    <name evidence="15" type="ORF">F6X38_02695</name>
</gene>
<dbReference type="Gene3D" id="3.40.710.10">
    <property type="entry name" value="DD-peptidase/beta-lactamase superfamily"/>
    <property type="match status" value="1"/>
</dbReference>
<dbReference type="GO" id="GO:0009252">
    <property type="term" value="P:peptidoglycan biosynthetic process"/>
    <property type="evidence" value="ECO:0007669"/>
    <property type="project" value="UniProtKB-UniPathway"/>
</dbReference>
<feature type="domain" description="Peptidase S11 D-Ala-D-Ala carboxypeptidase A C-terminal" evidence="14">
    <location>
        <begin position="266"/>
        <end position="356"/>
    </location>
</feature>
<dbReference type="Gene3D" id="2.60.410.10">
    <property type="entry name" value="D-Ala-D-Ala carboxypeptidase, C-terminal domain"/>
    <property type="match status" value="1"/>
</dbReference>
<evidence type="ECO:0000256" key="3">
    <source>
        <dbReference type="ARBA" id="ARBA00007164"/>
    </source>
</evidence>
<dbReference type="EC" id="3.4.16.4" evidence="4"/>
<evidence type="ECO:0000256" key="9">
    <source>
        <dbReference type="ARBA" id="ARBA00022960"/>
    </source>
</evidence>
<keyword evidence="10" id="KW-0573">Peptidoglycan synthesis</keyword>
<keyword evidence="8" id="KW-0378">Hydrolase</keyword>
<evidence type="ECO:0000256" key="6">
    <source>
        <dbReference type="ARBA" id="ARBA00022670"/>
    </source>
</evidence>
<dbReference type="GO" id="GO:0006508">
    <property type="term" value="P:proteolysis"/>
    <property type="evidence" value="ECO:0007669"/>
    <property type="project" value="UniProtKB-KW"/>
</dbReference>
<dbReference type="InterPro" id="IPR037167">
    <property type="entry name" value="Peptidase_S11_C_sf"/>
</dbReference>
<dbReference type="GO" id="GO:0008360">
    <property type="term" value="P:regulation of cell shape"/>
    <property type="evidence" value="ECO:0007669"/>
    <property type="project" value="UniProtKB-KW"/>
</dbReference>
<comment type="function">
    <text evidence="1">Removes C-terminal D-alanyl residues from sugar-peptide cell wall precursors.</text>
</comment>
<reference evidence="15 16" key="1">
    <citation type="submission" date="2019-09" db="EMBL/GenBank/DDBJ databases">
        <title>YIM 132180 draft genome.</title>
        <authorList>
            <person name="Zhang K."/>
        </authorList>
    </citation>
    <scope>NUCLEOTIDE SEQUENCE [LARGE SCALE GENOMIC DNA]</scope>
    <source>
        <strain evidence="15 16">YIM 132180</strain>
    </source>
</reference>
<keyword evidence="7" id="KW-0732">Signal</keyword>
<dbReference type="PRINTS" id="PR00725">
    <property type="entry name" value="DADACBPTASE1"/>
</dbReference>
<evidence type="ECO:0000256" key="10">
    <source>
        <dbReference type="ARBA" id="ARBA00022984"/>
    </source>
</evidence>
<name>A0A7V7PSI3_9HYPH</name>
<keyword evidence="11" id="KW-0961">Cell wall biogenesis/degradation</keyword>
<evidence type="ECO:0000256" key="12">
    <source>
        <dbReference type="ARBA" id="ARBA00034000"/>
    </source>
</evidence>
<sequence length="378" mass="40791">MLLAGALAGMAAEPWSPRDTKAAQALVMDGETGAILFEKNADKPFPPASLAKLMAMEVVFEAVDKHKVRLDQTFPVSDHAWRTGGAPSGASTMFAKLKSQVPLDALIRGVIVQAANDAAIVIAEGMSGSEEAFAGLMNDRARQLGLAGSTFVNPTGLPAPGQKVTARDLATLARHIEEAHPDLYRIYSEPQFEWNKITQRNRNPLLQQELGATGMGTGFTEAGGYSMVGVTQQDGRKTFMILGGLPTIKDRQDDARRMIEWSNSAFRRDVLFDAGARVGKASIYGGLQPEIDIVTHEPLVAFVPTDKPERVKARVAYDWPLRAPIEDGQKVGRIEVTIDDSVSVVHDVFAATKVEQGSFAGRALDAAQELALGWIRAL</sequence>
<comment type="caution">
    <text evidence="15">The sequence shown here is derived from an EMBL/GenBank/DDBJ whole genome shotgun (WGS) entry which is preliminary data.</text>
</comment>
<evidence type="ECO:0000256" key="13">
    <source>
        <dbReference type="RuleBase" id="RU004016"/>
    </source>
</evidence>
<dbReference type="InterPro" id="IPR018044">
    <property type="entry name" value="Peptidase_S11"/>
</dbReference>
<comment type="pathway">
    <text evidence="2">Cell wall biogenesis; peptidoglycan biosynthesis.</text>
</comment>
<protein>
    <recommendedName>
        <fullName evidence="4">serine-type D-Ala-D-Ala carboxypeptidase</fullName>
        <ecNumber evidence="4">3.4.16.4</ecNumber>
    </recommendedName>
</protein>
<keyword evidence="9" id="KW-0133">Cell shape</keyword>
<comment type="similarity">
    <text evidence="3 13">Belongs to the peptidase S11 family.</text>
</comment>
<dbReference type="SMART" id="SM00936">
    <property type="entry name" value="PBP5_C"/>
    <property type="match status" value="1"/>
</dbReference>
<proteinExistence type="inferred from homology"/>
<accession>A0A7V7PSI3</accession>
<dbReference type="PANTHER" id="PTHR21581:SF6">
    <property type="entry name" value="TRAFFICKING PROTEIN PARTICLE COMPLEX SUBUNIT 12"/>
    <property type="match status" value="1"/>
</dbReference>
<dbReference type="InterPro" id="IPR015956">
    <property type="entry name" value="Peniciliin-bd_prot_C_sf"/>
</dbReference>
<dbReference type="AlphaFoldDB" id="A0A7V7PSI3"/>
<dbReference type="InterPro" id="IPR001967">
    <property type="entry name" value="Peptidase_S11_N"/>
</dbReference>
<dbReference type="GO" id="GO:0071555">
    <property type="term" value="P:cell wall organization"/>
    <property type="evidence" value="ECO:0007669"/>
    <property type="project" value="UniProtKB-KW"/>
</dbReference>
<evidence type="ECO:0000256" key="7">
    <source>
        <dbReference type="ARBA" id="ARBA00022729"/>
    </source>
</evidence>
<dbReference type="InterPro" id="IPR012338">
    <property type="entry name" value="Beta-lactam/transpept-like"/>
</dbReference>
<evidence type="ECO:0000256" key="2">
    <source>
        <dbReference type="ARBA" id="ARBA00004752"/>
    </source>
</evidence>
<comment type="catalytic activity">
    <reaction evidence="12">
        <text>Preferential cleavage: (Ac)2-L-Lys-D-Ala-|-D-Ala. Also transpeptidation of peptidyl-alanyl moieties that are N-acyl substituents of D-alanine.</text>
        <dbReference type="EC" id="3.4.16.4"/>
    </reaction>
</comment>
<dbReference type="SUPFAM" id="SSF56601">
    <property type="entry name" value="beta-lactamase/transpeptidase-like"/>
    <property type="match status" value="1"/>
</dbReference>
<keyword evidence="5 15" id="KW-0121">Carboxypeptidase</keyword>
<organism evidence="15 16">
    <name type="scientific">Plantimonas leprariae</name>
    <dbReference type="NCBI Taxonomy" id="2615207"/>
    <lineage>
        <taxon>Bacteria</taxon>
        <taxon>Pseudomonadati</taxon>
        <taxon>Pseudomonadota</taxon>
        <taxon>Alphaproteobacteria</taxon>
        <taxon>Hyphomicrobiales</taxon>
        <taxon>Aurantimonadaceae</taxon>
        <taxon>Plantimonas</taxon>
    </lineage>
</organism>
<dbReference type="InterPro" id="IPR012907">
    <property type="entry name" value="Peptidase_S11_C"/>
</dbReference>
<dbReference type="GO" id="GO:0009002">
    <property type="term" value="F:serine-type D-Ala-D-Ala carboxypeptidase activity"/>
    <property type="evidence" value="ECO:0007669"/>
    <property type="project" value="UniProtKB-EC"/>
</dbReference>
<dbReference type="UniPathway" id="UPA00219"/>
<keyword evidence="16" id="KW-1185">Reference proteome</keyword>
<evidence type="ECO:0000259" key="14">
    <source>
        <dbReference type="SMART" id="SM00936"/>
    </source>
</evidence>
<evidence type="ECO:0000313" key="15">
    <source>
        <dbReference type="EMBL" id="KAB0682085.1"/>
    </source>
</evidence>
<evidence type="ECO:0000313" key="16">
    <source>
        <dbReference type="Proteomes" id="UP000432089"/>
    </source>
</evidence>
<evidence type="ECO:0000256" key="4">
    <source>
        <dbReference type="ARBA" id="ARBA00012448"/>
    </source>
</evidence>
<dbReference type="Pfam" id="PF00768">
    <property type="entry name" value="Peptidase_S11"/>
    <property type="match status" value="1"/>
</dbReference>
<keyword evidence="6" id="KW-0645">Protease</keyword>
<evidence type="ECO:0000256" key="8">
    <source>
        <dbReference type="ARBA" id="ARBA00022801"/>
    </source>
</evidence>
<dbReference type="SUPFAM" id="SSF69189">
    <property type="entry name" value="Penicillin-binding protein associated domain"/>
    <property type="match status" value="1"/>
</dbReference>
<evidence type="ECO:0000256" key="1">
    <source>
        <dbReference type="ARBA" id="ARBA00003217"/>
    </source>
</evidence>